<keyword evidence="7" id="KW-1185">Reference proteome</keyword>
<dbReference type="InterPro" id="IPR038765">
    <property type="entry name" value="Papain-like_cys_pep_sf"/>
</dbReference>
<comment type="caution">
    <text evidence="6">The sequence shown here is derived from an EMBL/GenBank/DDBJ whole genome shotgun (WGS) entry which is preliminary data.</text>
</comment>
<dbReference type="Pfam" id="PF00877">
    <property type="entry name" value="NLPC_P60"/>
    <property type="match status" value="1"/>
</dbReference>
<dbReference type="SUPFAM" id="SSF50044">
    <property type="entry name" value="SH3-domain"/>
    <property type="match status" value="1"/>
</dbReference>
<dbReference type="RefSeq" id="WP_163463493.1">
    <property type="nucleotide sequence ID" value="NZ_JAAAMG010000009.1"/>
</dbReference>
<dbReference type="InterPro" id="IPR000064">
    <property type="entry name" value="NLP_P60_dom"/>
</dbReference>
<name>A0A6N9T3T8_9HYPH</name>
<keyword evidence="4" id="KW-0788">Thiol protease</keyword>
<dbReference type="PANTHER" id="PTHR47359:SF3">
    <property type="entry name" value="NLP_P60 DOMAIN-CONTAINING PROTEIN-RELATED"/>
    <property type="match status" value="1"/>
</dbReference>
<dbReference type="PANTHER" id="PTHR47359">
    <property type="entry name" value="PEPTIDOGLYCAN DL-ENDOPEPTIDASE CWLO"/>
    <property type="match status" value="1"/>
</dbReference>
<sequence>MPDRQDARLNAFRPDLADARLKGRVEAERFVEGEVRRVLAPIAPLRRRPEDGAPLDTELLMGERVTVFEDAGDGWCWVQAGADSYVGYVPTACIGRVDDAAPPTARVPVPRTLVFPAPDIKRPPLGALPMGALVSVVGEASDHNADYRELASGGFVVRQHLAPLGEVESDFVAVAERFLGVPYLWGGKSVLGIDCSGLLQLALEMTGASAPRDADMQERDLGTRLAGVEGLQRGDLIFWKGHVGMMLDGRNLLHANAHHMMVAREPLVETIERLTAKAVAITSVRRLRGDTG</sequence>
<dbReference type="InterPro" id="IPR036028">
    <property type="entry name" value="SH3-like_dom_sf"/>
</dbReference>
<keyword evidence="3" id="KW-0378">Hydrolase</keyword>
<dbReference type="EMBL" id="JAAAMG010000009">
    <property type="protein sequence ID" value="NDW05232.1"/>
    <property type="molecule type" value="Genomic_DNA"/>
</dbReference>
<dbReference type="GO" id="GO:0006508">
    <property type="term" value="P:proteolysis"/>
    <property type="evidence" value="ECO:0007669"/>
    <property type="project" value="UniProtKB-KW"/>
</dbReference>
<organism evidence="6 7">
    <name type="scientific">Jiella pacifica</name>
    <dbReference type="NCBI Taxonomy" id="2696469"/>
    <lineage>
        <taxon>Bacteria</taxon>
        <taxon>Pseudomonadati</taxon>
        <taxon>Pseudomonadota</taxon>
        <taxon>Alphaproteobacteria</taxon>
        <taxon>Hyphomicrobiales</taxon>
        <taxon>Aurantimonadaceae</taxon>
        <taxon>Jiella</taxon>
    </lineage>
</organism>
<evidence type="ECO:0000256" key="1">
    <source>
        <dbReference type="ARBA" id="ARBA00007074"/>
    </source>
</evidence>
<dbReference type="Gene3D" id="2.30.30.40">
    <property type="entry name" value="SH3 Domains"/>
    <property type="match status" value="1"/>
</dbReference>
<reference evidence="6 7" key="1">
    <citation type="submission" date="2020-01" db="EMBL/GenBank/DDBJ databases">
        <title>Jiella pacifica sp. nov.</title>
        <authorList>
            <person name="Xue Z."/>
            <person name="Zhu S."/>
            <person name="Chen J."/>
            <person name="Yang J."/>
        </authorList>
    </citation>
    <scope>NUCLEOTIDE SEQUENCE [LARGE SCALE GENOMIC DNA]</scope>
    <source>
        <strain evidence="6 7">40Bstr34</strain>
    </source>
</reference>
<evidence type="ECO:0000313" key="6">
    <source>
        <dbReference type="EMBL" id="NDW05232.1"/>
    </source>
</evidence>
<evidence type="ECO:0000256" key="2">
    <source>
        <dbReference type="ARBA" id="ARBA00022670"/>
    </source>
</evidence>
<proteinExistence type="inferred from homology"/>
<dbReference type="SUPFAM" id="SSF54001">
    <property type="entry name" value="Cysteine proteinases"/>
    <property type="match status" value="1"/>
</dbReference>
<dbReference type="Proteomes" id="UP000469011">
    <property type="component" value="Unassembled WGS sequence"/>
</dbReference>
<protein>
    <submittedName>
        <fullName evidence="6">Peptidase P60</fullName>
    </submittedName>
</protein>
<dbReference type="Gene3D" id="3.90.1720.10">
    <property type="entry name" value="endopeptidase domain like (from Nostoc punctiforme)"/>
    <property type="match status" value="1"/>
</dbReference>
<comment type="similarity">
    <text evidence="1">Belongs to the peptidase C40 family.</text>
</comment>
<gene>
    <name evidence="6" type="ORF">GTK09_12430</name>
</gene>
<dbReference type="PROSITE" id="PS51935">
    <property type="entry name" value="NLPC_P60"/>
    <property type="match status" value="1"/>
</dbReference>
<evidence type="ECO:0000259" key="5">
    <source>
        <dbReference type="PROSITE" id="PS51935"/>
    </source>
</evidence>
<evidence type="ECO:0000256" key="3">
    <source>
        <dbReference type="ARBA" id="ARBA00022801"/>
    </source>
</evidence>
<feature type="domain" description="NlpC/P60" evidence="5">
    <location>
        <begin position="165"/>
        <end position="288"/>
    </location>
</feature>
<keyword evidence="2" id="KW-0645">Protease</keyword>
<dbReference type="GO" id="GO:0008234">
    <property type="term" value="F:cysteine-type peptidase activity"/>
    <property type="evidence" value="ECO:0007669"/>
    <property type="project" value="UniProtKB-KW"/>
</dbReference>
<dbReference type="InterPro" id="IPR041382">
    <property type="entry name" value="SH3_16"/>
</dbReference>
<evidence type="ECO:0000256" key="4">
    <source>
        <dbReference type="ARBA" id="ARBA00022807"/>
    </source>
</evidence>
<evidence type="ECO:0000313" key="7">
    <source>
        <dbReference type="Proteomes" id="UP000469011"/>
    </source>
</evidence>
<dbReference type="InterPro" id="IPR051794">
    <property type="entry name" value="PG_Endopeptidase_C40"/>
</dbReference>
<dbReference type="AlphaFoldDB" id="A0A6N9T3T8"/>
<accession>A0A6N9T3T8</accession>
<dbReference type="Pfam" id="PF18348">
    <property type="entry name" value="SH3_16"/>
    <property type="match status" value="1"/>
</dbReference>